<dbReference type="InterPro" id="IPR007627">
    <property type="entry name" value="RNA_pol_sigma70_r2"/>
</dbReference>
<dbReference type="Pfam" id="PF08281">
    <property type="entry name" value="Sigma70_r4_2"/>
    <property type="match status" value="1"/>
</dbReference>
<dbReference type="Proteomes" id="UP001501436">
    <property type="component" value="Unassembled WGS sequence"/>
</dbReference>
<accession>A0ABP9FTP2</accession>
<evidence type="ECO:0000259" key="5">
    <source>
        <dbReference type="Pfam" id="PF04542"/>
    </source>
</evidence>
<protein>
    <submittedName>
        <fullName evidence="7">RNA polymerase sigma-70 factor</fullName>
    </submittedName>
</protein>
<dbReference type="Gene3D" id="1.10.10.10">
    <property type="entry name" value="Winged helix-like DNA-binding domain superfamily/Winged helix DNA-binding domain"/>
    <property type="match status" value="1"/>
</dbReference>
<dbReference type="InterPro" id="IPR013324">
    <property type="entry name" value="RNA_pol_sigma_r3/r4-like"/>
</dbReference>
<feature type="domain" description="RNA polymerase sigma-70 region 2" evidence="5">
    <location>
        <begin position="18"/>
        <end position="83"/>
    </location>
</feature>
<evidence type="ECO:0000256" key="4">
    <source>
        <dbReference type="ARBA" id="ARBA00023163"/>
    </source>
</evidence>
<dbReference type="RefSeq" id="WP_345330998.1">
    <property type="nucleotide sequence ID" value="NZ_BAABJI010000002.1"/>
</dbReference>
<dbReference type="SUPFAM" id="SSF88659">
    <property type="entry name" value="Sigma3 and sigma4 domains of RNA polymerase sigma factors"/>
    <property type="match status" value="1"/>
</dbReference>
<keyword evidence="4" id="KW-0804">Transcription</keyword>
<dbReference type="SUPFAM" id="SSF88946">
    <property type="entry name" value="Sigma2 domain of RNA polymerase sigma factors"/>
    <property type="match status" value="1"/>
</dbReference>
<dbReference type="Gene3D" id="1.10.1740.10">
    <property type="match status" value="1"/>
</dbReference>
<evidence type="ECO:0000313" key="7">
    <source>
        <dbReference type="EMBL" id="GAA4916016.1"/>
    </source>
</evidence>
<dbReference type="InterPro" id="IPR013249">
    <property type="entry name" value="RNA_pol_sigma70_r4_t2"/>
</dbReference>
<sequence length="191" mass="22528">MQTESEVKINTLHNLETIFREHYSYLFRYVHTMVKDEDEAKDVLSDMFLNLWMQKDNLQITNIKAYLFRAARNGALKTLTARQTDELTENCWNISEQAFSPFERLVAKESVKIVERLINKLPAMRKEIIQLRLTGLKNHEIAKVLDVTEKKIEYHMREAIEQLGYYMRHENYDRATIAGGLLLVNVMLTFI</sequence>
<evidence type="ECO:0000256" key="3">
    <source>
        <dbReference type="ARBA" id="ARBA00023082"/>
    </source>
</evidence>
<keyword evidence="3" id="KW-0731">Sigma factor</keyword>
<dbReference type="NCBIfam" id="TIGR02937">
    <property type="entry name" value="sigma70-ECF"/>
    <property type="match status" value="1"/>
</dbReference>
<feature type="domain" description="RNA polymerase sigma factor 70 region 4 type 2" evidence="6">
    <location>
        <begin position="113"/>
        <end position="163"/>
    </location>
</feature>
<dbReference type="Pfam" id="PF04542">
    <property type="entry name" value="Sigma70_r2"/>
    <property type="match status" value="1"/>
</dbReference>
<dbReference type="InterPro" id="IPR014284">
    <property type="entry name" value="RNA_pol_sigma-70_dom"/>
</dbReference>
<reference evidence="8" key="1">
    <citation type="journal article" date="2019" name="Int. J. Syst. Evol. Microbiol.">
        <title>The Global Catalogue of Microorganisms (GCM) 10K type strain sequencing project: providing services to taxonomists for standard genome sequencing and annotation.</title>
        <authorList>
            <consortium name="The Broad Institute Genomics Platform"/>
            <consortium name="The Broad Institute Genome Sequencing Center for Infectious Disease"/>
            <person name="Wu L."/>
            <person name="Ma J."/>
        </authorList>
    </citation>
    <scope>NUCLEOTIDE SEQUENCE [LARGE SCALE GENOMIC DNA]</scope>
    <source>
        <strain evidence="8">JCM 18283</strain>
    </source>
</reference>
<organism evidence="7 8">
    <name type="scientific">Mucilaginibacter defluvii</name>
    <dbReference type="NCBI Taxonomy" id="1196019"/>
    <lineage>
        <taxon>Bacteria</taxon>
        <taxon>Pseudomonadati</taxon>
        <taxon>Bacteroidota</taxon>
        <taxon>Sphingobacteriia</taxon>
        <taxon>Sphingobacteriales</taxon>
        <taxon>Sphingobacteriaceae</taxon>
        <taxon>Mucilaginibacter</taxon>
    </lineage>
</organism>
<evidence type="ECO:0000259" key="6">
    <source>
        <dbReference type="Pfam" id="PF08281"/>
    </source>
</evidence>
<comment type="caution">
    <text evidence="7">The sequence shown here is derived from an EMBL/GenBank/DDBJ whole genome shotgun (WGS) entry which is preliminary data.</text>
</comment>
<evidence type="ECO:0000256" key="1">
    <source>
        <dbReference type="ARBA" id="ARBA00010641"/>
    </source>
</evidence>
<keyword evidence="8" id="KW-1185">Reference proteome</keyword>
<name>A0ABP9FTP2_9SPHI</name>
<dbReference type="PANTHER" id="PTHR43133:SF46">
    <property type="entry name" value="RNA POLYMERASE SIGMA-70 FACTOR ECF SUBFAMILY"/>
    <property type="match status" value="1"/>
</dbReference>
<evidence type="ECO:0000256" key="2">
    <source>
        <dbReference type="ARBA" id="ARBA00023015"/>
    </source>
</evidence>
<gene>
    <name evidence="7" type="ORF">GCM10023313_19450</name>
</gene>
<dbReference type="InterPro" id="IPR039425">
    <property type="entry name" value="RNA_pol_sigma-70-like"/>
</dbReference>
<dbReference type="PANTHER" id="PTHR43133">
    <property type="entry name" value="RNA POLYMERASE ECF-TYPE SIGMA FACTO"/>
    <property type="match status" value="1"/>
</dbReference>
<dbReference type="InterPro" id="IPR036388">
    <property type="entry name" value="WH-like_DNA-bd_sf"/>
</dbReference>
<dbReference type="InterPro" id="IPR013325">
    <property type="entry name" value="RNA_pol_sigma_r2"/>
</dbReference>
<proteinExistence type="inferred from homology"/>
<comment type="similarity">
    <text evidence="1">Belongs to the sigma-70 factor family. ECF subfamily.</text>
</comment>
<keyword evidence="2" id="KW-0805">Transcription regulation</keyword>
<evidence type="ECO:0000313" key="8">
    <source>
        <dbReference type="Proteomes" id="UP001501436"/>
    </source>
</evidence>
<dbReference type="EMBL" id="BAABJI010000002">
    <property type="protein sequence ID" value="GAA4916016.1"/>
    <property type="molecule type" value="Genomic_DNA"/>
</dbReference>